<keyword evidence="1" id="KW-0472">Membrane</keyword>
<evidence type="ECO:0000256" key="1">
    <source>
        <dbReference type="SAM" id="Phobius"/>
    </source>
</evidence>
<keyword evidence="1" id="KW-0812">Transmembrane</keyword>
<accession>A0AAF0QS02</accession>
<proteinExistence type="predicted"/>
<evidence type="ECO:0000313" key="3">
    <source>
        <dbReference type="Proteomes" id="UP001234989"/>
    </source>
</evidence>
<reference evidence="2" key="1">
    <citation type="submission" date="2023-08" db="EMBL/GenBank/DDBJ databases">
        <title>A de novo genome assembly of Solanum verrucosum Schlechtendal, a Mexican diploid species geographically isolated from the other diploid A-genome species in potato relatives.</title>
        <authorList>
            <person name="Hosaka K."/>
        </authorList>
    </citation>
    <scope>NUCLEOTIDE SEQUENCE</scope>
    <source>
        <tissue evidence="2">Young leaves</tissue>
    </source>
</reference>
<protein>
    <submittedName>
        <fullName evidence="2">Uncharacterized protein</fullName>
    </submittedName>
</protein>
<sequence>MAWGFQSHNHRIKRIMIPNSIVLHVFLIFSCSSGGGGAFEVETLAEVEKA</sequence>
<organism evidence="2 3">
    <name type="scientific">Solanum verrucosum</name>
    <dbReference type="NCBI Taxonomy" id="315347"/>
    <lineage>
        <taxon>Eukaryota</taxon>
        <taxon>Viridiplantae</taxon>
        <taxon>Streptophyta</taxon>
        <taxon>Embryophyta</taxon>
        <taxon>Tracheophyta</taxon>
        <taxon>Spermatophyta</taxon>
        <taxon>Magnoliopsida</taxon>
        <taxon>eudicotyledons</taxon>
        <taxon>Gunneridae</taxon>
        <taxon>Pentapetalae</taxon>
        <taxon>asterids</taxon>
        <taxon>lamiids</taxon>
        <taxon>Solanales</taxon>
        <taxon>Solanaceae</taxon>
        <taxon>Solanoideae</taxon>
        <taxon>Solaneae</taxon>
        <taxon>Solanum</taxon>
    </lineage>
</organism>
<dbReference type="Proteomes" id="UP001234989">
    <property type="component" value="Chromosome 4"/>
</dbReference>
<keyword evidence="1" id="KW-1133">Transmembrane helix</keyword>
<gene>
    <name evidence="2" type="ORF">MTR67_019530</name>
</gene>
<dbReference type="EMBL" id="CP133615">
    <property type="protein sequence ID" value="WMV26145.1"/>
    <property type="molecule type" value="Genomic_DNA"/>
</dbReference>
<dbReference type="AlphaFoldDB" id="A0AAF0QS02"/>
<name>A0AAF0QS02_SOLVR</name>
<feature type="transmembrane region" description="Helical" evidence="1">
    <location>
        <begin position="21"/>
        <end position="39"/>
    </location>
</feature>
<evidence type="ECO:0000313" key="2">
    <source>
        <dbReference type="EMBL" id="WMV26145.1"/>
    </source>
</evidence>
<keyword evidence="3" id="KW-1185">Reference proteome</keyword>